<dbReference type="SUPFAM" id="SSF56672">
    <property type="entry name" value="DNA/RNA polymerases"/>
    <property type="match status" value="1"/>
</dbReference>
<feature type="domain" description="RNA-directed RNA polymerase C-terminal" evidence="1">
    <location>
        <begin position="8"/>
        <end position="138"/>
    </location>
</feature>
<organism evidence="2">
    <name type="scientific">Cacopsylla melanoneura</name>
    <dbReference type="NCBI Taxonomy" id="428564"/>
    <lineage>
        <taxon>Eukaryota</taxon>
        <taxon>Metazoa</taxon>
        <taxon>Ecdysozoa</taxon>
        <taxon>Arthropoda</taxon>
        <taxon>Hexapoda</taxon>
        <taxon>Insecta</taxon>
        <taxon>Pterygota</taxon>
        <taxon>Neoptera</taxon>
        <taxon>Paraneoptera</taxon>
        <taxon>Hemiptera</taxon>
        <taxon>Sternorrhyncha</taxon>
        <taxon>Psylloidea</taxon>
        <taxon>Psyllidae</taxon>
        <taxon>Psyllinae</taxon>
        <taxon>Cacopsylla</taxon>
    </lineage>
</organism>
<keyword evidence="2" id="KW-0548">Nucleotidyltransferase</keyword>
<dbReference type="GO" id="GO:0003968">
    <property type="term" value="F:RNA-directed RNA polymerase activity"/>
    <property type="evidence" value="ECO:0007669"/>
    <property type="project" value="UniProtKB-KW"/>
</dbReference>
<protein>
    <submittedName>
        <fullName evidence="2">RNA-directed RNA polymerase</fullName>
    </submittedName>
</protein>
<name>A0A8D8RQ39_9HEMI</name>
<dbReference type="AlphaFoldDB" id="A0A8D8RQ39"/>
<dbReference type="EMBL" id="HBUF01179509">
    <property type="protein sequence ID" value="CAG6654906.1"/>
    <property type="molecule type" value="Transcribed_RNA"/>
</dbReference>
<evidence type="ECO:0000313" key="2">
    <source>
        <dbReference type="EMBL" id="CAG6654906.1"/>
    </source>
</evidence>
<dbReference type="GO" id="GO:0006351">
    <property type="term" value="P:DNA-templated transcription"/>
    <property type="evidence" value="ECO:0007669"/>
    <property type="project" value="InterPro"/>
</dbReference>
<dbReference type="InterPro" id="IPR001205">
    <property type="entry name" value="RNA-dir_pol_C"/>
</dbReference>
<keyword evidence="2" id="KW-0808">Transferase</keyword>
<accession>A0A8D8RQ39</accession>
<dbReference type="GO" id="GO:0003723">
    <property type="term" value="F:RNA binding"/>
    <property type="evidence" value="ECO:0007669"/>
    <property type="project" value="InterPro"/>
</dbReference>
<evidence type="ECO:0000259" key="1">
    <source>
        <dbReference type="Pfam" id="PF00680"/>
    </source>
</evidence>
<dbReference type="Pfam" id="PF00680">
    <property type="entry name" value="RdRP_1"/>
    <property type="match status" value="1"/>
</dbReference>
<keyword evidence="2" id="KW-0696">RNA-directed RNA polymerase</keyword>
<dbReference type="InterPro" id="IPR043502">
    <property type="entry name" value="DNA/RNA_pol_sf"/>
</dbReference>
<sequence>MAECMFLWPIINHLLMNTSGPMLWGSETLQGGWYSLYNWFSQGDSHYSTFLAFDWKQFDKRTQFELVDMAHTILRSYLTFTEGYVPTTDYPHTATNPQRLQRLWDWMCTAIKSTPDVLPNGDCYIRQHAGIASGYFQTPHLTPYDILQYTSQ</sequence>
<proteinExistence type="predicted"/>
<dbReference type="GO" id="GO:0071897">
    <property type="term" value="P:DNA biosynthetic process"/>
    <property type="evidence" value="ECO:0007669"/>
    <property type="project" value="UniProtKB-ARBA"/>
</dbReference>
<reference evidence="2" key="1">
    <citation type="submission" date="2021-05" db="EMBL/GenBank/DDBJ databases">
        <authorList>
            <person name="Alioto T."/>
            <person name="Alioto T."/>
            <person name="Gomez Garrido J."/>
        </authorList>
    </citation>
    <scope>NUCLEOTIDE SEQUENCE</scope>
</reference>